<reference evidence="4" key="1">
    <citation type="submission" date="2025-08" db="UniProtKB">
        <authorList>
            <consortium name="RefSeq"/>
        </authorList>
    </citation>
    <scope>IDENTIFICATION</scope>
    <source>
        <tissue evidence="4">Testes</tissue>
    </source>
</reference>
<organism evidence="3 4">
    <name type="scientific">Saccoglossus kowalevskii</name>
    <name type="common">Acorn worm</name>
    <dbReference type="NCBI Taxonomy" id="10224"/>
    <lineage>
        <taxon>Eukaryota</taxon>
        <taxon>Metazoa</taxon>
        <taxon>Hemichordata</taxon>
        <taxon>Enteropneusta</taxon>
        <taxon>Harrimaniidae</taxon>
        <taxon>Saccoglossus</taxon>
    </lineage>
</organism>
<gene>
    <name evidence="4" type="primary">LOC100373558</name>
</gene>
<dbReference type="Gene3D" id="3.40.50.1580">
    <property type="entry name" value="Nucleoside phosphorylase domain"/>
    <property type="match status" value="1"/>
</dbReference>
<dbReference type="RefSeq" id="XP_002733286.1">
    <property type="nucleotide sequence ID" value="XM_002733240.2"/>
</dbReference>
<accession>A0ABM0GMN1</accession>
<sequence length="288" mass="32144">MYTNNQHLMKVKDRDVLLHFGLATAKDNFEDMFGDVKFVCSGGSMNRMKSLAALISKELNISSELCNLCSTDRYVLYKVGPVLTVSHGMGMPSTTIMLHEIIKLLQYAKCKDVKFFRIGTCGGLSLEPGTLIVTGTAVDYKFEPVFEQQILGKIVSTSTTFDKDLAKELLLCKDDSEKFEMVIGNTMSTNDFYEGQARLDGAFCDYTEEDKMKYLHAAYDAGVKNIEMEALCIASMMNRAGMSAAVLCVSLLDRLKGDEAATSTKDLNDWQKRPLTIVTRYIKSKLEK</sequence>
<dbReference type="InterPro" id="IPR035994">
    <property type="entry name" value="Nucleoside_phosphorylase_sf"/>
</dbReference>
<evidence type="ECO:0000256" key="1">
    <source>
        <dbReference type="ARBA" id="ARBA00010456"/>
    </source>
</evidence>
<dbReference type="InterPro" id="IPR010059">
    <property type="entry name" value="Uridine_phosphorylase_euk"/>
</dbReference>
<evidence type="ECO:0000313" key="4">
    <source>
        <dbReference type="RefSeq" id="XP_002733286.1"/>
    </source>
</evidence>
<dbReference type="PANTHER" id="PTHR43691:SF11">
    <property type="entry name" value="FI09636P-RELATED"/>
    <property type="match status" value="1"/>
</dbReference>
<dbReference type="CDD" id="cd17763">
    <property type="entry name" value="UP_hUPP-like"/>
    <property type="match status" value="1"/>
</dbReference>
<evidence type="ECO:0000259" key="2">
    <source>
        <dbReference type="Pfam" id="PF01048"/>
    </source>
</evidence>
<dbReference type="NCBIfam" id="TIGR01719">
    <property type="entry name" value="euk_UDPppase"/>
    <property type="match status" value="1"/>
</dbReference>
<dbReference type="Pfam" id="PF01048">
    <property type="entry name" value="PNP_UDP_1"/>
    <property type="match status" value="1"/>
</dbReference>
<dbReference type="GeneID" id="100373558"/>
<comment type="similarity">
    <text evidence="1">Belongs to the PNP/UDP phosphorylase family.</text>
</comment>
<dbReference type="InterPro" id="IPR000845">
    <property type="entry name" value="Nucleoside_phosphorylase_d"/>
</dbReference>
<proteinExistence type="inferred from homology"/>
<dbReference type="SUPFAM" id="SSF53167">
    <property type="entry name" value="Purine and uridine phosphorylases"/>
    <property type="match status" value="1"/>
</dbReference>
<dbReference type="PANTHER" id="PTHR43691">
    <property type="entry name" value="URIDINE PHOSPHORYLASE"/>
    <property type="match status" value="1"/>
</dbReference>
<evidence type="ECO:0000313" key="3">
    <source>
        <dbReference type="Proteomes" id="UP000694865"/>
    </source>
</evidence>
<protein>
    <submittedName>
        <fullName evidence="4">Uridine phosphorylase 1-like</fullName>
    </submittedName>
</protein>
<keyword evidence="3" id="KW-1185">Reference proteome</keyword>
<dbReference type="Proteomes" id="UP000694865">
    <property type="component" value="Unplaced"/>
</dbReference>
<name>A0ABM0GMN1_SACKO</name>
<feature type="domain" description="Nucleoside phosphorylase" evidence="2">
    <location>
        <begin position="38"/>
        <end position="283"/>
    </location>
</feature>